<dbReference type="Proteomes" id="UP000015354">
    <property type="component" value="Unassembled WGS sequence"/>
</dbReference>
<evidence type="ECO:0000256" key="1">
    <source>
        <dbReference type="SAM" id="MobiDB-lite"/>
    </source>
</evidence>
<feature type="compositionally biased region" description="Basic and acidic residues" evidence="1">
    <location>
        <begin position="1"/>
        <end position="10"/>
    </location>
</feature>
<proteinExistence type="predicted"/>
<reference evidence="2 3" key="1">
    <citation type="journal article" date="2013" name="PLoS ONE">
        <title>Predicting the Proteins of Angomonas deanei, Strigomonas culicis and Their Respective Endosymbionts Reveals New Aspects of the Trypanosomatidae Family.</title>
        <authorList>
            <person name="Motta M.C."/>
            <person name="Martins A.C."/>
            <person name="de Souza S.S."/>
            <person name="Catta-Preta C.M."/>
            <person name="Silva R."/>
            <person name="Klein C.C."/>
            <person name="de Almeida L.G."/>
            <person name="de Lima Cunha O."/>
            <person name="Ciapina L.P."/>
            <person name="Brocchi M."/>
            <person name="Colabardini A.C."/>
            <person name="de Araujo Lima B."/>
            <person name="Machado C.R."/>
            <person name="de Almeida Soares C.M."/>
            <person name="Probst C.M."/>
            <person name="de Menezes C.B."/>
            <person name="Thompson C.E."/>
            <person name="Bartholomeu D.C."/>
            <person name="Gradia D.F."/>
            <person name="Pavoni D.P."/>
            <person name="Grisard E.C."/>
            <person name="Fantinatti-Garboggini F."/>
            <person name="Marchini F.K."/>
            <person name="Rodrigues-Luiz G.F."/>
            <person name="Wagner G."/>
            <person name="Goldman G.H."/>
            <person name="Fietto J.L."/>
            <person name="Elias M.C."/>
            <person name="Goldman M.H."/>
            <person name="Sagot M.F."/>
            <person name="Pereira M."/>
            <person name="Stoco P.H."/>
            <person name="de Mendonca-Neto R.P."/>
            <person name="Teixeira S.M."/>
            <person name="Maciel T.E."/>
            <person name="de Oliveira Mendes T.A."/>
            <person name="Urmenyi T.P."/>
            <person name="de Souza W."/>
            <person name="Schenkman S."/>
            <person name="de Vasconcelos A.T."/>
        </authorList>
    </citation>
    <scope>NUCLEOTIDE SEQUENCE [LARGE SCALE GENOMIC DNA]</scope>
</reference>
<comment type="caution">
    <text evidence="2">The sequence shown here is derived from an EMBL/GenBank/DDBJ whole genome shotgun (WGS) entry which is preliminary data.</text>
</comment>
<sequence>MPPKESRVSDDGAPIAGAKRSRVTEDVYEEIEENVEVVRSVLVRFPNFDFFHHVGLCEEEPSESEGNTTSNGVFRPDAFSVDANSLATEHPVVVLNKGTEREMHFRGHWSEVDAARHVTNRAVVHVDEHAEAEETVTALDASEDKDTPSTLNAPPSSLATASLFAHTDVGITSDEARCMREGKNVWYYDQIEVPCATLVMERCTV</sequence>
<evidence type="ECO:0000313" key="2">
    <source>
        <dbReference type="EMBL" id="EPY18288.1"/>
    </source>
</evidence>
<accession>S9TPA8</accession>
<feature type="region of interest" description="Disordered" evidence="1">
    <location>
        <begin position="1"/>
        <end position="21"/>
    </location>
</feature>
<dbReference type="AlphaFoldDB" id="S9TPA8"/>
<organism evidence="2 3">
    <name type="scientific">Strigomonas culicis</name>
    <dbReference type="NCBI Taxonomy" id="28005"/>
    <lineage>
        <taxon>Eukaryota</taxon>
        <taxon>Discoba</taxon>
        <taxon>Euglenozoa</taxon>
        <taxon>Kinetoplastea</taxon>
        <taxon>Metakinetoplastina</taxon>
        <taxon>Trypanosomatida</taxon>
        <taxon>Trypanosomatidae</taxon>
        <taxon>Strigomonadinae</taxon>
        <taxon>Strigomonas</taxon>
    </lineage>
</organism>
<evidence type="ECO:0000313" key="3">
    <source>
        <dbReference type="Proteomes" id="UP000015354"/>
    </source>
</evidence>
<feature type="region of interest" description="Disordered" evidence="1">
    <location>
        <begin position="135"/>
        <end position="155"/>
    </location>
</feature>
<dbReference type="OrthoDB" id="272472at2759"/>
<name>S9TPA8_9TRYP</name>
<protein>
    <submittedName>
        <fullName evidence="2">Uncharacterized protein</fullName>
    </submittedName>
</protein>
<keyword evidence="3" id="KW-1185">Reference proteome</keyword>
<gene>
    <name evidence="2" type="ORF">STCU_10074</name>
</gene>
<dbReference type="EMBL" id="ATMH01010003">
    <property type="protein sequence ID" value="EPY18288.1"/>
    <property type="molecule type" value="Genomic_DNA"/>
</dbReference>